<evidence type="ECO:0000256" key="1">
    <source>
        <dbReference type="SAM" id="MobiDB-lite"/>
    </source>
</evidence>
<keyword evidence="3" id="KW-1185">Reference proteome</keyword>
<evidence type="ECO:0008006" key="4">
    <source>
        <dbReference type="Google" id="ProtNLM"/>
    </source>
</evidence>
<evidence type="ECO:0000313" key="2">
    <source>
        <dbReference type="EMBL" id="KAJ9585771.1"/>
    </source>
</evidence>
<protein>
    <recommendedName>
        <fullName evidence="4">DDE-1 domain-containing protein</fullName>
    </recommendedName>
</protein>
<feature type="compositionally biased region" description="Acidic residues" evidence="1">
    <location>
        <begin position="70"/>
        <end position="83"/>
    </location>
</feature>
<comment type="caution">
    <text evidence="2">The sequence shown here is derived from an EMBL/GenBank/DDBJ whole genome shotgun (WGS) entry which is preliminary data.</text>
</comment>
<organism evidence="2 3">
    <name type="scientific">Diploptera punctata</name>
    <name type="common">Pacific beetle cockroach</name>
    <dbReference type="NCBI Taxonomy" id="6984"/>
    <lineage>
        <taxon>Eukaryota</taxon>
        <taxon>Metazoa</taxon>
        <taxon>Ecdysozoa</taxon>
        <taxon>Arthropoda</taxon>
        <taxon>Hexapoda</taxon>
        <taxon>Insecta</taxon>
        <taxon>Pterygota</taxon>
        <taxon>Neoptera</taxon>
        <taxon>Polyneoptera</taxon>
        <taxon>Dictyoptera</taxon>
        <taxon>Blattodea</taxon>
        <taxon>Blaberoidea</taxon>
        <taxon>Blaberidae</taxon>
        <taxon>Diplopterinae</taxon>
        <taxon>Diploptera</taxon>
    </lineage>
</organism>
<dbReference type="EMBL" id="JASPKZ010007249">
    <property type="protein sequence ID" value="KAJ9585771.1"/>
    <property type="molecule type" value="Genomic_DNA"/>
</dbReference>
<reference evidence="2" key="2">
    <citation type="submission" date="2023-05" db="EMBL/GenBank/DDBJ databases">
        <authorList>
            <person name="Fouks B."/>
        </authorList>
    </citation>
    <scope>NUCLEOTIDE SEQUENCE</scope>
    <source>
        <strain evidence="2">Stay&amp;Tobe</strain>
        <tissue evidence="2">Testes</tissue>
    </source>
</reference>
<dbReference type="AlphaFoldDB" id="A0AAD7ZSA9"/>
<feature type="region of interest" description="Disordered" evidence="1">
    <location>
        <begin position="53"/>
        <end position="83"/>
    </location>
</feature>
<gene>
    <name evidence="2" type="ORF">L9F63_002408</name>
</gene>
<reference evidence="2" key="1">
    <citation type="journal article" date="2023" name="IScience">
        <title>Live-bearing cockroach genome reveals convergent evolutionary mechanisms linked to viviparity in insects and beyond.</title>
        <authorList>
            <person name="Fouks B."/>
            <person name="Harrison M.C."/>
            <person name="Mikhailova A.A."/>
            <person name="Marchal E."/>
            <person name="English S."/>
            <person name="Carruthers M."/>
            <person name="Jennings E.C."/>
            <person name="Chiamaka E.L."/>
            <person name="Frigard R.A."/>
            <person name="Pippel M."/>
            <person name="Attardo G.M."/>
            <person name="Benoit J.B."/>
            <person name="Bornberg-Bauer E."/>
            <person name="Tobe S.S."/>
        </authorList>
    </citation>
    <scope>NUCLEOTIDE SEQUENCE</scope>
    <source>
        <strain evidence="2">Stay&amp;Tobe</strain>
    </source>
</reference>
<evidence type="ECO:0000313" key="3">
    <source>
        <dbReference type="Proteomes" id="UP001233999"/>
    </source>
</evidence>
<name>A0AAD7ZSA9_DIPPU</name>
<sequence length="83" mass="9290">MHFQGNDVERTIEEPSLTQICEWIVAAWDLISQDMVTKSFKVTFISNAMDGTEDDNLWTTSSGSEVFSGCDEESDMDASSDEQ</sequence>
<proteinExistence type="predicted"/>
<dbReference type="Proteomes" id="UP001233999">
    <property type="component" value="Unassembled WGS sequence"/>
</dbReference>
<accession>A0AAD7ZSA9</accession>